<dbReference type="PANTHER" id="PTHR47505">
    <property type="entry name" value="DNA UTILIZATION PROTEIN YHGH"/>
    <property type="match status" value="1"/>
</dbReference>
<dbReference type="Pfam" id="PF00156">
    <property type="entry name" value="Pribosyltran"/>
    <property type="match status" value="1"/>
</dbReference>
<evidence type="ECO:0000259" key="2">
    <source>
        <dbReference type="Pfam" id="PF00156"/>
    </source>
</evidence>
<dbReference type="Gene3D" id="3.40.50.2020">
    <property type="match status" value="1"/>
</dbReference>
<dbReference type="RefSeq" id="WP_262430628.1">
    <property type="nucleotide sequence ID" value="NZ_JACRTG010000030.1"/>
</dbReference>
<dbReference type="Proteomes" id="UP000601171">
    <property type="component" value="Unassembled WGS sequence"/>
</dbReference>
<proteinExistence type="inferred from homology"/>
<comment type="similarity">
    <text evidence="1">Belongs to the ComF/GntX family.</text>
</comment>
<evidence type="ECO:0000313" key="4">
    <source>
        <dbReference type="Proteomes" id="UP000601171"/>
    </source>
</evidence>
<evidence type="ECO:0000256" key="1">
    <source>
        <dbReference type="ARBA" id="ARBA00008007"/>
    </source>
</evidence>
<accession>A0A926IM05</accession>
<dbReference type="InterPro" id="IPR029057">
    <property type="entry name" value="PRTase-like"/>
</dbReference>
<dbReference type="SUPFAM" id="SSF53271">
    <property type="entry name" value="PRTase-like"/>
    <property type="match status" value="1"/>
</dbReference>
<gene>
    <name evidence="3" type="ORF">H8707_13180</name>
</gene>
<reference evidence="3" key="1">
    <citation type="submission" date="2020-08" db="EMBL/GenBank/DDBJ databases">
        <title>Genome public.</title>
        <authorList>
            <person name="Liu C."/>
            <person name="Sun Q."/>
        </authorList>
    </citation>
    <scope>NUCLEOTIDE SEQUENCE</scope>
    <source>
        <strain evidence="3">BX21</strain>
    </source>
</reference>
<dbReference type="EMBL" id="JACRTG010000030">
    <property type="protein sequence ID" value="MBC8589168.1"/>
    <property type="molecule type" value="Genomic_DNA"/>
</dbReference>
<dbReference type="AlphaFoldDB" id="A0A926IM05"/>
<name>A0A926IM05_9FIRM</name>
<dbReference type="InterPro" id="IPR000836">
    <property type="entry name" value="PRTase_dom"/>
</dbReference>
<organism evidence="3 4">
    <name type="scientific">Paratissierella segnis</name>
    <dbReference type="NCBI Taxonomy" id="2763679"/>
    <lineage>
        <taxon>Bacteria</taxon>
        <taxon>Bacillati</taxon>
        <taxon>Bacillota</taxon>
        <taxon>Tissierellia</taxon>
        <taxon>Tissierellales</taxon>
        <taxon>Tissierellaceae</taxon>
        <taxon>Paratissierella</taxon>
    </lineage>
</organism>
<evidence type="ECO:0000313" key="3">
    <source>
        <dbReference type="EMBL" id="MBC8589168.1"/>
    </source>
</evidence>
<keyword evidence="4" id="KW-1185">Reference proteome</keyword>
<feature type="domain" description="Phosphoribosyltransferase" evidence="2">
    <location>
        <begin position="154"/>
        <end position="208"/>
    </location>
</feature>
<sequence>MSLIFPNENLCYICKEKSNYINDFLCSECESRIEYVHKEVDIDSLFIDRCIYSAFYNRFMKELVHRFKFNNKSYLYKPLAEIMIKTIEFKELIKDIDIILYVPIHRRKEAIRGYNQSQLLAIYISKKLNLPLSNNNLTKYKWTKEQNQLKRRERQMNLRDSFKVRNQEELINKNILLIDDILTTGATFDECGRVLKDSGAKGIVGLALTSGKI</sequence>
<protein>
    <submittedName>
        <fullName evidence="3">ComF family protein</fullName>
    </submittedName>
</protein>
<dbReference type="CDD" id="cd06223">
    <property type="entry name" value="PRTases_typeI"/>
    <property type="match status" value="1"/>
</dbReference>
<dbReference type="PANTHER" id="PTHR47505:SF1">
    <property type="entry name" value="DNA UTILIZATION PROTEIN YHGH"/>
    <property type="match status" value="1"/>
</dbReference>
<dbReference type="InterPro" id="IPR051910">
    <property type="entry name" value="ComF/GntX_DNA_util-trans"/>
</dbReference>
<comment type="caution">
    <text evidence="3">The sequence shown here is derived from an EMBL/GenBank/DDBJ whole genome shotgun (WGS) entry which is preliminary data.</text>
</comment>